<feature type="transmembrane region" description="Helical" evidence="10">
    <location>
        <begin position="52"/>
        <end position="78"/>
    </location>
</feature>
<dbReference type="GO" id="GO:1902600">
    <property type="term" value="P:proton transmembrane transport"/>
    <property type="evidence" value="ECO:0007669"/>
    <property type="project" value="TreeGrafter"/>
</dbReference>
<feature type="transmembrane region" description="Helical" evidence="10">
    <location>
        <begin position="313"/>
        <end position="334"/>
    </location>
</feature>
<keyword evidence="4" id="KW-0547">Nucleotide-binding</keyword>
<dbReference type="KEGG" id="ccp:CHC_T00002703001"/>
<evidence type="ECO:0000256" key="3">
    <source>
        <dbReference type="ARBA" id="ARBA00022692"/>
    </source>
</evidence>
<dbReference type="InterPro" id="IPR018303">
    <property type="entry name" value="ATPase_P-typ_P_site"/>
</dbReference>
<evidence type="ECO:0000256" key="5">
    <source>
        <dbReference type="ARBA" id="ARBA00022840"/>
    </source>
</evidence>
<feature type="region of interest" description="Disordered" evidence="9">
    <location>
        <begin position="1"/>
        <end position="20"/>
    </location>
</feature>
<evidence type="ECO:0000259" key="11">
    <source>
        <dbReference type="SMART" id="SM00831"/>
    </source>
</evidence>
<reference evidence="13" key="1">
    <citation type="journal article" date="2013" name="Proc. Natl. Acad. Sci. U.S.A.">
        <title>Genome structure and metabolic features in the red seaweed Chondrus crispus shed light on evolution of the Archaeplastida.</title>
        <authorList>
            <person name="Collen J."/>
            <person name="Porcel B."/>
            <person name="Carre W."/>
            <person name="Ball S.G."/>
            <person name="Chaparro C."/>
            <person name="Tonon T."/>
            <person name="Barbeyron T."/>
            <person name="Michel G."/>
            <person name="Noel B."/>
            <person name="Valentin K."/>
            <person name="Elias M."/>
            <person name="Artiguenave F."/>
            <person name="Arun A."/>
            <person name="Aury J.M."/>
            <person name="Barbosa-Neto J.F."/>
            <person name="Bothwell J.H."/>
            <person name="Bouget F.Y."/>
            <person name="Brillet L."/>
            <person name="Cabello-Hurtado F."/>
            <person name="Capella-Gutierrez S."/>
            <person name="Charrier B."/>
            <person name="Cladiere L."/>
            <person name="Cock J.M."/>
            <person name="Coelho S.M."/>
            <person name="Colleoni C."/>
            <person name="Czjzek M."/>
            <person name="Da Silva C."/>
            <person name="Delage L."/>
            <person name="Denoeud F."/>
            <person name="Deschamps P."/>
            <person name="Dittami S.M."/>
            <person name="Gabaldon T."/>
            <person name="Gachon C.M."/>
            <person name="Groisillier A."/>
            <person name="Herve C."/>
            <person name="Jabbari K."/>
            <person name="Katinka M."/>
            <person name="Kloareg B."/>
            <person name="Kowalczyk N."/>
            <person name="Labadie K."/>
            <person name="Leblanc C."/>
            <person name="Lopez P.J."/>
            <person name="McLachlan D.H."/>
            <person name="Meslet-Cladiere L."/>
            <person name="Moustafa A."/>
            <person name="Nehr Z."/>
            <person name="Nyvall Collen P."/>
            <person name="Panaud O."/>
            <person name="Partensky F."/>
            <person name="Poulain J."/>
            <person name="Rensing S.A."/>
            <person name="Rousvoal S."/>
            <person name="Samson G."/>
            <person name="Symeonidi A."/>
            <person name="Weissenbach J."/>
            <person name="Zambounis A."/>
            <person name="Wincker P."/>
            <person name="Boyen C."/>
        </authorList>
    </citation>
    <scope>NUCLEOTIDE SEQUENCE [LARGE SCALE GENOMIC DNA]</scope>
    <source>
        <strain evidence="13">cv. Stackhouse</strain>
    </source>
</reference>
<dbReference type="NCBIfam" id="TIGR01494">
    <property type="entry name" value="ATPase_P-type"/>
    <property type="match status" value="2"/>
</dbReference>
<keyword evidence="5" id="KW-0067">ATP-binding</keyword>
<dbReference type="PhylomeDB" id="R7Q7P6"/>
<dbReference type="PANTHER" id="PTHR43294:SF21">
    <property type="entry name" value="CATION TRANSPORTING ATPASE"/>
    <property type="match status" value="1"/>
</dbReference>
<dbReference type="FunFam" id="1.20.1110.10:FF:000095">
    <property type="entry name" value="Sodium/potassium-transporting ATPase subunit alpha-1"/>
    <property type="match status" value="1"/>
</dbReference>
<sequence length="1357" mass="149950">MCSVPPDLSDEVPPPLATPAPSGPLSGLIAWGKRVSAKRAGQKAAALRNYGLAAFLSYGFFDALTYSLSFLLALRAYLATGKVLTMSTLPQVLALMWGINNLSRPFRIAGALALAPLVDRRVVKPCGRFLRRLREDLSVSRCSHRSRLPKSGNRASVLPFEAETPSFLALWFASLLCLSSTTCALFFEEGADRVSRNLDKARRLKQPLPYWEMAGPSTGPGPLDIESRGEFEAEGTLYETDGKRVNGVRSIWQHKVSADIVLNRLSTDAARGLTLADAEKRLAKYGPNRLSPPLQKPCFLCVLAFLSESDEPMHLYLGVFLFVVVVTTSLFSYAQQFKSDKTLREFQHLLPAKAVVRRDGGSTFEIDAAQLVVGDIVKIKIGDKLPADIRVLYSNRFTVDNSSLTGESEPLELVPEMTSTDPLETSNLAFFGCLALDGSCTGVVIATGDRTVFGEIAALTSATDGKQRKTTLQRDIHHFVVLVSAFAFAVGALFFTTGLITGTRFIHNFVYSIGIIVSNIPEGLLATVTVSLTASAYRMSRKNVLVKRLDAVESLGSTTVICSDKTGTLTQNTMYVSHVAHGGRIETIDANWTYTRPADRQDGEVRTADIMRYPEKDIMDRVVVGNPSEAGILRFTERIHSTQDFRRRNDLLATIPFNSKRKYMITCHRCQDSEHLLRVVMKGAPEKILSSCSEFISKEGVRSLSERDFALLDKQVTYLAGRGERVLGYAEKRLSPQLSARIMNGDGSNPSIDEIPTTGLCLVGFVSLLDPPRANVPEAVQKCKEAGIRVIMVTGDHPETARSIAQQVGIITNAAIISGVELRDADQERWKEILSRQEIVFARTSPQQKLQIVEQLQLLNEVVTVTGDGCNDAPALRQANTGIAMGISGSDVSREAANIILLDDNFCSIVDGVEEGRLIFDNLKKSIAYTLTSNVPQLVPFLVFIILQIPLPLTTVLILCIDLGTDIFPAIALAYERPESDTMKRPPRNAKSDYLMNARLVSYSTLQIGVMQSFAGFLAYFIIMNDYGLGPRGLLNLSAGAHFGSERIGNQRWLYATQEKPSGAAFNANWFTRDDLNFVKYFAAKQPGFLRQAEDRFELLPASSTSKNQESSDGKRADPKMFQNMVKVIGFETNRPPCHAFSCKLDGKKGNSENDIACFDPKLNTGLISLHGLKAGKKNVNVNEGTGPTKGCFSLWTPRREREVLCRAQTGFFAAIVIAQVFTVFACRTRILSVFQNGLKNSVLMFSILVELAVSIVLVYLPMLRRGFDVRPLKLVHWLPGIPFGIFILAYDECRKWLIRRHIENESGLVVPRSGRVDRIAKWVNDYTLWPLSSVSDFLVPYLTYLFMNSICKDSRE</sequence>
<feature type="transmembrane region" description="Helical" evidence="10">
    <location>
        <begin position="1243"/>
        <end position="1263"/>
    </location>
</feature>
<dbReference type="GO" id="GO:1990573">
    <property type="term" value="P:potassium ion import across plasma membrane"/>
    <property type="evidence" value="ECO:0007669"/>
    <property type="project" value="TreeGrafter"/>
</dbReference>
<dbReference type="PRINTS" id="PR00119">
    <property type="entry name" value="CATATPASE"/>
</dbReference>
<dbReference type="PROSITE" id="PS00154">
    <property type="entry name" value="ATPASE_E1_E2"/>
    <property type="match status" value="1"/>
</dbReference>
<dbReference type="InterPro" id="IPR023214">
    <property type="entry name" value="HAD_sf"/>
</dbReference>
<dbReference type="GO" id="GO:0006883">
    <property type="term" value="P:intracellular sodium ion homeostasis"/>
    <property type="evidence" value="ECO:0007669"/>
    <property type="project" value="TreeGrafter"/>
</dbReference>
<dbReference type="SFLD" id="SFLDS00003">
    <property type="entry name" value="Haloacid_Dehalogenase"/>
    <property type="match status" value="1"/>
</dbReference>
<keyword evidence="2" id="KW-1003">Cell membrane</keyword>
<evidence type="ECO:0000256" key="2">
    <source>
        <dbReference type="ARBA" id="ARBA00022475"/>
    </source>
</evidence>
<evidence type="ECO:0000256" key="10">
    <source>
        <dbReference type="SAM" id="Phobius"/>
    </source>
</evidence>
<dbReference type="GO" id="GO:0036376">
    <property type="term" value="P:sodium ion export across plasma membrane"/>
    <property type="evidence" value="ECO:0007669"/>
    <property type="project" value="TreeGrafter"/>
</dbReference>
<dbReference type="InterPro" id="IPR004014">
    <property type="entry name" value="ATPase_P-typ_cation-transptr_N"/>
</dbReference>
<gene>
    <name evidence="12" type="ORF">CHC_T00002703001</name>
</gene>
<keyword evidence="7 10" id="KW-1133">Transmembrane helix</keyword>
<dbReference type="InterPro" id="IPR044492">
    <property type="entry name" value="P_typ_ATPase_HD_dom"/>
</dbReference>
<dbReference type="InterPro" id="IPR036412">
    <property type="entry name" value="HAD-like_sf"/>
</dbReference>
<dbReference type="GO" id="GO:0030007">
    <property type="term" value="P:intracellular potassium ion homeostasis"/>
    <property type="evidence" value="ECO:0007669"/>
    <property type="project" value="TreeGrafter"/>
</dbReference>
<feature type="transmembrane region" description="Helical" evidence="10">
    <location>
        <begin position="476"/>
        <end position="497"/>
    </location>
</feature>
<dbReference type="RefSeq" id="XP_005713858.1">
    <property type="nucleotide sequence ID" value="XM_005713801.1"/>
</dbReference>
<dbReference type="SUPFAM" id="SSF81653">
    <property type="entry name" value="Calcium ATPase, transduction domain A"/>
    <property type="match status" value="1"/>
</dbReference>
<feature type="transmembrane region" description="Helical" evidence="10">
    <location>
        <begin position="1000"/>
        <end position="1023"/>
    </location>
</feature>
<dbReference type="FunFam" id="3.40.50.1000:FF:000001">
    <property type="entry name" value="Phospholipid-transporting ATPase IC"/>
    <property type="match status" value="1"/>
</dbReference>
<proteinExistence type="predicted"/>
<dbReference type="EMBL" id="HG001669">
    <property type="protein sequence ID" value="CDF34039.1"/>
    <property type="molecule type" value="Genomic_DNA"/>
</dbReference>
<dbReference type="Pfam" id="PF00689">
    <property type="entry name" value="Cation_ATPase_C"/>
    <property type="match status" value="2"/>
</dbReference>
<dbReference type="PANTHER" id="PTHR43294">
    <property type="entry name" value="SODIUM/POTASSIUM-TRANSPORTING ATPASE SUBUNIT ALPHA"/>
    <property type="match status" value="1"/>
</dbReference>
<evidence type="ECO:0000256" key="9">
    <source>
        <dbReference type="SAM" id="MobiDB-lite"/>
    </source>
</evidence>
<dbReference type="GO" id="GO:0005886">
    <property type="term" value="C:plasma membrane"/>
    <property type="evidence" value="ECO:0007669"/>
    <property type="project" value="UniProtKB-SubCell"/>
</dbReference>
<evidence type="ECO:0000256" key="4">
    <source>
        <dbReference type="ARBA" id="ARBA00022741"/>
    </source>
</evidence>
<evidence type="ECO:0000256" key="1">
    <source>
        <dbReference type="ARBA" id="ARBA00004651"/>
    </source>
</evidence>
<name>R7Q7P6_CHOCR</name>
<evidence type="ECO:0000256" key="7">
    <source>
        <dbReference type="ARBA" id="ARBA00022989"/>
    </source>
</evidence>
<protein>
    <recommendedName>
        <fullName evidence="11">Cation-transporting P-type ATPase N-terminal domain-containing protein</fullName>
    </recommendedName>
</protein>
<dbReference type="SUPFAM" id="SSF81665">
    <property type="entry name" value="Calcium ATPase, transmembrane domain M"/>
    <property type="match status" value="1"/>
</dbReference>
<dbReference type="Pfam" id="PF13246">
    <property type="entry name" value="Cation_ATPase"/>
    <property type="match status" value="1"/>
</dbReference>
<feature type="domain" description="Cation-transporting P-type ATPase N-terminal" evidence="11">
    <location>
        <begin position="252"/>
        <end position="332"/>
    </location>
</feature>
<evidence type="ECO:0000313" key="12">
    <source>
        <dbReference type="EMBL" id="CDF34039.1"/>
    </source>
</evidence>
<dbReference type="Gene3D" id="3.40.1110.10">
    <property type="entry name" value="Calcium-transporting ATPase, cytoplasmic domain N"/>
    <property type="match status" value="1"/>
</dbReference>
<dbReference type="InterPro" id="IPR050510">
    <property type="entry name" value="Cation_transp_ATPase_P-type"/>
</dbReference>
<dbReference type="GO" id="GO:0005391">
    <property type="term" value="F:P-type sodium:potassium-exchanging transporter activity"/>
    <property type="evidence" value="ECO:0007669"/>
    <property type="project" value="TreeGrafter"/>
</dbReference>
<dbReference type="InterPro" id="IPR023298">
    <property type="entry name" value="ATPase_P-typ_TM_dom_sf"/>
</dbReference>
<dbReference type="GeneID" id="17321574"/>
<dbReference type="Gene3D" id="2.70.150.10">
    <property type="entry name" value="Calcium-transporting ATPase, cytoplasmic transduction domain A"/>
    <property type="match status" value="1"/>
</dbReference>
<dbReference type="Gramene" id="CDF34039">
    <property type="protein sequence ID" value="CDF34039"/>
    <property type="gene ID" value="CHC_T00002703001"/>
</dbReference>
<dbReference type="PRINTS" id="PR00120">
    <property type="entry name" value="HATPASE"/>
</dbReference>
<dbReference type="GO" id="GO:0016887">
    <property type="term" value="F:ATP hydrolysis activity"/>
    <property type="evidence" value="ECO:0007669"/>
    <property type="project" value="InterPro"/>
</dbReference>
<comment type="subcellular location">
    <subcellularLocation>
        <location evidence="1">Cell membrane</location>
        <topology evidence="1">Multi-pass membrane protein</topology>
    </subcellularLocation>
</comment>
<dbReference type="OMA" id="MMWPCAM"/>
<dbReference type="SFLD" id="SFLDF00027">
    <property type="entry name" value="p-type_atpase"/>
    <property type="match status" value="1"/>
</dbReference>
<dbReference type="GO" id="GO:0005524">
    <property type="term" value="F:ATP binding"/>
    <property type="evidence" value="ECO:0007669"/>
    <property type="project" value="UniProtKB-KW"/>
</dbReference>
<evidence type="ECO:0000256" key="8">
    <source>
        <dbReference type="ARBA" id="ARBA00023136"/>
    </source>
</evidence>
<dbReference type="Gene3D" id="1.20.1110.10">
    <property type="entry name" value="Calcium-transporting ATPase, transmembrane domain"/>
    <property type="match status" value="2"/>
</dbReference>
<organism evidence="12 13">
    <name type="scientific">Chondrus crispus</name>
    <name type="common">Carrageen Irish moss</name>
    <name type="synonym">Polymorpha crispa</name>
    <dbReference type="NCBI Taxonomy" id="2769"/>
    <lineage>
        <taxon>Eukaryota</taxon>
        <taxon>Rhodophyta</taxon>
        <taxon>Florideophyceae</taxon>
        <taxon>Rhodymeniophycidae</taxon>
        <taxon>Gigartinales</taxon>
        <taxon>Gigartinaceae</taxon>
        <taxon>Chondrus</taxon>
    </lineage>
</organism>
<dbReference type="SUPFAM" id="SSF81660">
    <property type="entry name" value="Metal cation-transporting ATPase, ATP-binding domain N"/>
    <property type="match status" value="1"/>
</dbReference>
<dbReference type="InterPro" id="IPR001757">
    <property type="entry name" value="P_typ_ATPase"/>
</dbReference>
<feature type="transmembrane region" description="Helical" evidence="10">
    <location>
        <begin position="1212"/>
        <end position="1231"/>
    </location>
</feature>
<keyword evidence="8 10" id="KW-0472">Membrane</keyword>
<dbReference type="InterPro" id="IPR008250">
    <property type="entry name" value="ATPase_P-typ_transduc_dom_A_sf"/>
</dbReference>
<dbReference type="FunFam" id="3.40.50.1000:FF:000083">
    <property type="entry name" value="Sodium/potassium-transporting ATPase subunit alpha"/>
    <property type="match status" value="1"/>
</dbReference>
<dbReference type="Proteomes" id="UP000012073">
    <property type="component" value="Unassembled WGS sequence"/>
</dbReference>
<dbReference type="Pfam" id="PF00690">
    <property type="entry name" value="Cation_ATPase_N"/>
    <property type="match status" value="1"/>
</dbReference>
<dbReference type="OrthoDB" id="3352408at2759"/>
<keyword evidence="3 10" id="KW-0812">Transmembrane</keyword>
<dbReference type="Gene3D" id="3.40.50.1000">
    <property type="entry name" value="HAD superfamily/HAD-like"/>
    <property type="match status" value="1"/>
</dbReference>
<dbReference type="Pfam" id="PF00122">
    <property type="entry name" value="E1-E2_ATPase"/>
    <property type="match status" value="1"/>
</dbReference>
<dbReference type="SMART" id="SM00831">
    <property type="entry name" value="Cation_ATPase_N"/>
    <property type="match status" value="1"/>
</dbReference>
<dbReference type="InterPro" id="IPR059000">
    <property type="entry name" value="ATPase_P-type_domA"/>
</dbReference>
<dbReference type="InterPro" id="IPR023299">
    <property type="entry name" value="ATPase_P-typ_cyto_dom_N"/>
</dbReference>
<dbReference type="SFLD" id="SFLDG00002">
    <property type="entry name" value="C1.7:_P-type_atpase_like"/>
    <property type="match status" value="1"/>
</dbReference>
<feature type="transmembrane region" description="Helical" evidence="10">
    <location>
        <begin position="509"/>
        <end position="532"/>
    </location>
</feature>
<keyword evidence="13" id="KW-1185">Reference proteome</keyword>
<evidence type="ECO:0000313" key="13">
    <source>
        <dbReference type="Proteomes" id="UP000012073"/>
    </source>
</evidence>
<dbReference type="SUPFAM" id="SSF56784">
    <property type="entry name" value="HAD-like"/>
    <property type="match status" value="1"/>
</dbReference>
<keyword evidence="6" id="KW-1278">Translocase</keyword>
<evidence type="ECO:0000256" key="6">
    <source>
        <dbReference type="ARBA" id="ARBA00022967"/>
    </source>
</evidence>
<dbReference type="InterPro" id="IPR006068">
    <property type="entry name" value="ATPase_P-typ_cation-transptr_C"/>
</dbReference>
<accession>R7Q7P6</accession>